<sequence>MKGQKDYAYALYLDDYTSVWQHSPLFRIPSKYWDTMAEVIRSATGWILLLMGGLAQTAAASSGSDFSNNLFSDLAP</sequence>
<comment type="caution">
    <text evidence="1">The sequence shown here is derived from an EMBL/GenBank/DDBJ whole genome shotgun (WGS) entry which is preliminary data.</text>
</comment>
<gene>
    <name evidence="1" type="ORF">B0T24DRAFT_716314</name>
</gene>
<accession>A0AAE0NNB0</accession>
<proteinExistence type="predicted"/>
<name>A0AAE0NNB0_9PEZI</name>
<reference evidence="1" key="2">
    <citation type="submission" date="2023-06" db="EMBL/GenBank/DDBJ databases">
        <authorList>
            <consortium name="Lawrence Berkeley National Laboratory"/>
            <person name="Haridas S."/>
            <person name="Hensen N."/>
            <person name="Bonometti L."/>
            <person name="Westerberg I."/>
            <person name="Brannstrom I.O."/>
            <person name="Guillou S."/>
            <person name="Cros-Aarteil S."/>
            <person name="Calhoun S."/>
            <person name="Kuo A."/>
            <person name="Mondo S."/>
            <person name="Pangilinan J."/>
            <person name="Riley R."/>
            <person name="Labutti K."/>
            <person name="Andreopoulos B."/>
            <person name="Lipzen A."/>
            <person name="Chen C."/>
            <person name="Yanf M."/>
            <person name="Daum C."/>
            <person name="Ng V."/>
            <person name="Clum A."/>
            <person name="Steindorff A."/>
            <person name="Ohm R."/>
            <person name="Martin F."/>
            <person name="Silar P."/>
            <person name="Natvig D."/>
            <person name="Lalanne C."/>
            <person name="Gautier V."/>
            <person name="Ament-Velasquez S.L."/>
            <person name="Kruys A."/>
            <person name="Hutchinson M.I."/>
            <person name="Powell A.J."/>
            <person name="Barry K."/>
            <person name="Miller A.N."/>
            <person name="Grigoriev I.V."/>
            <person name="Debuchy R."/>
            <person name="Gladieux P."/>
            <person name="Thoren M.H."/>
            <person name="Johannesson H."/>
        </authorList>
    </citation>
    <scope>NUCLEOTIDE SEQUENCE</scope>
    <source>
        <strain evidence="1">CBS 958.72</strain>
    </source>
</reference>
<evidence type="ECO:0000313" key="1">
    <source>
        <dbReference type="EMBL" id="KAK3384673.1"/>
    </source>
</evidence>
<protein>
    <submittedName>
        <fullName evidence="1">Uncharacterized protein</fullName>
    </submittedName>
</protein>
<keyword evidence="2" id="KW-1185">Reference proteome</keyword>
<dbReference type="AlphaFoldDB" id="A0AAE0NNB0"/>
<dbReference type="Proteomes" id="UP001287356">
    <property type="component" value="Unassembled WGS sequence"/>
</dbReference>
<dbReference type="EMBL" id="JAULSN010000001">
    <property type="protein sequence ID" value="KAK3384673.1"/>
    <property type="molecule type" value="Genomic_DNA"/>
</dbReference>
<reference evidence="1" key="1">
    <citation type="journal article" date="2023" name="Mol. Phylogenet. Evol.">
        <title>Genome-scale phylogeny and comparative genomics of the fungal order Sordariales.</title>
        <authorList>
            <person name="Hensen N."/>
            <person name="Bonometti L."/>
            <person name="Westerberg I."/>
            <person name="Brannstrom I.O."/>
            <person name="Guillou S."/>
            <person name="Cros-Aarteil S."/>
            <person name="Calhoun S."/>
            <person name="Haridas S."/>
            <person name="Kuo A."/>
            <person name="Mondo S."/>
            <person name="Pangilinan J."/>
            <person name="Riley R."/>
            <person name="LaButti K."/>
            <person name="Andreopoulos B."/>
            <person name="Lipzen A."/>
            <person name="Chen C."/>
            <person name="Yan M."/>
            <person name="Daum C."/>
            <person name="Ng V."/>
            <person name="Clum A."/>
            <person name="Steindorff A."/>
            <person name="Ohm R.A."/>
            <person name="Martin F."/>
            <person name="Silar P."/>
            <person name="Natvig D.O."/>
            <person name="Lalanne C."/>
            <person name="Gautier V."/>
            <person name="Ament-Velasquez S.L."/>
            <person name="Kruys A."/>
            <person name="Hutchinson M.I."/>
            <person name="Powell A.J."/>
            <person name="Barry K."/>
            <person name="Miller A.N."/>
            <person name="Grigoriev I.V."/>
            <person name="Debuchy R."/>
            <person name="Gladieux P."/>
            <person name="Hiltunen Thoren M."/>
            <person name="Johannesson H."/>
        </authorList>
    </citation>
    <scope>NUCLEOTIDE SEQUENCE</scope>
    <source>
        <strain evidence="1">CBS 958.72</strain>
    </source>
</reference>
<organism evidence="1 2">
    <name type="scientific">Lasiosphaeria ovina</name>
    <dbReference type="NCBI Taxonomy" id="92902"/>
    <lineage>
        <taxon>Eukaryota</taxon>
        <taxon>Fungi</taxon>
        <taxon>Dikarya</taxon>
        <taxon>Ascomycota</taxon>
        <taxon>Pezizomycotina</taxon>
        <taxon>Sordariomycetes</taxon>
        <taxon>Sordariomycetidae</taxon>
        <taxon>Sordariales</taxon>
        <taxon>Lasiosphaeriaceae</taxon>
        <taxon>Lasiosphaeria</taxon>
    </lineage>
</organism>
<evidence type="ECO:0000313" key="2">
    <source>
        <dbReference type="Proteomes" id="UP001287356"/>
    </source>
</evidence>